<dbReference type="Proteomes" id="UP001156856">
    <property type="component" value="Unassembled WGS sequence"/>
</dbReference>
<comment type="caution">
    <text evidence="2">The sequence shown here is derived from an EMBL/GenBank/DDBJ whole genome shotgun (WGS) entry which is preliminary data.</text>
</comment>
<feature type="region of interest" description="Disordered" evidence="1">
    <location>
        <begin position="150"/>
        <end position="175"/>
    </location>
</feature>
<protein>
    <submittedName>
        <fullName evidence="2">Uncharacterized protein</fullName>
    </submittedName>
</protein>
<dbReference type="RefSeq" id="WP_147025526.1">
    <property type="nucleotide sequence ID" value="NZ_BJZU01000029.1"/>
</dbReference>
<dbReference type="OrthoDB" id="8019598at2"/>
<evidence type="ECO:0000313" key="4">
    <source>
        <dbReference type="Proteomes" id="UP000321960"/>
    </source>
</evidence>
<evidence type="ECO:0000313" key="5">
    <source>
        <dbReference type="Proteomes" id="UP001156856"/>
    </source>
</evidence>
<dbReference type="Proteomes" id="UP000321960">
    <property type="component" value="Unassembled WGS sequence"/>
</dbReference>
<reference evidence="3" key="4">
    <citation type="submission" date="2023-01" db="EMBL/GenBank/DDBJ databases">
        <title>Draft genome sequence of Methylobacterium oxalidis strain NBRC 107715.</title>
        <authorList>
            <person name="Sun Q."/>
            <person name="Mori K."/>
        </authorList>
    </citation>
    <scope>NUCLEOTIDE SEQUENCE</scope>
    <source>
        <strain evidence="3">NBRC 107715</strain>
    </source>
</reference>
<evidence type="ECO:0000313" key="3">
    <source>
        <dbReference type="EMBL" id="GLS65284.1"/>
    </source>
</evidence>
<sequence>MAKIFGDIETAYKEMRDNPVAFTDDMNSEIGKNERGAHRVKQQAIALGVGIIREVCADFEQFEELRSAECLQKNKRVQEATAANFQKVASIAAATRIFHNTDATKNRVRVYGYVMNYFVRKNIPVPRIPAKIKGMNGIEGVYKRVKAKKDEKASLRNSSKPAEVGSSNDRSSKSAKLPTVEAILKSYLLIKMSPEELDEYREDPINDGERRGLEIVNRGLEPNGLQAWEYVSDLEVEAPFASDEDNDNDAEGEDEDAA</sequence>
<feature type="region of interest" description="Disordered" evidence="1">
    <location>
        <begin position="236"/>
        <end position="258"/>
    </location>
</feature>
<evidence type="ECO:0000256" key="1">
    <source>
        <dbReference type="SAM" id="MobiDB-lite"/>
    </source>
</evidence>
<evidence type="ECO:0000313" key="2">
    <source>
        <dbReference type="EMBL" id="GEP03858.1"/>
    </source>
</evidence>
<proteinExistence type="predicted"/>
<reference evidence="2 4" key="3">
    <citation type="submission" date="2019-07" db="EMBL/GenBank/DDBJ databases">
        <title>Whole genome shotgun sequence of Methylobacterium oxalidis NBRC 107715.</title>
        <authorList>
            <person name="Hosoyama A."/>
            <person name="Uohara A."/>
            <person name="Ohji S."/>
            <person name="Ichikawa N."/>
        </authorList>
    </citation>
    <scope>NUCLEOTIDE SEQUENCE [LARGE SCALE GENOMIC DNA]</scope>
    <source>
        <strain evidence="2 4">NBRC 107715</strain>
    </source>
</reference>
<reference evidence="3" key="1">
    <citation type="journal article" date="2014" name="Int. J. Syst. Evol. Microbiol.">
        <title>Complete genome of a new Firmicutes species belonging to the dominant human colonic microbiota ('Ruminococcus bicirculans') reveals two chromosomes and a selective capacity to utilize plant glucans.</title>
        <authorList>
            <consortium name="NISC Comparative Sequencing Program"/>
            <person name="Wegmann U."/>
            <person name="Louis P."/>
            <person name="Goesmann A."/>
            <person name="Henrissat B."/>
            <person name="Duncan S.H."/>
            <person name="Flint H.J."/>
        </authorList>
    </citation>
    <scope>NUCLEOTIDE SEQUENCE</scope>
    <source>
        <strain evidence="3">NBRC 107715</strain>
    </source>
</reference>
<dbReference type="EMBL" id="BJZU01000029">
    <property type="protein sequence ID" value="GEP03858.1"/>
    <property type="molecule type" value="Genomic_DNA"/>
</dbReference>
<name>A0A512J1L8_9HYPH</name>
<organism evidence="2 4">
    <name type="scientific">Methylobacterium oxalidis</name>
    <dbReference type="NCBI Taxonomy" id="944322"/>
    <lineage>
        <taxon>Bacteria</taxon>
        <taxon>Pseudomonadati</taxon>
        <taxon>Pseudomonadota</taxon>
        <taxon>Alphaproteobacteria</taxon>
        <taxon>Hyphomicrobiales</taxon>
        <taxon>Methylobacteriaceae</taxon>
        <taxon>Methylobacterium</taxon>
    </lineage>
</organism>
<dbReference type="AlphaFoldDB" id="A0A512J1L8"/>
<accession>A0A512J1L8</accession>
<feature type="compositionally biased region" description="Polar residues" evidence="1">
    <location>
        <begin position="155"/>
        <end position="169"/>
    </location>
</feature>
<reference evidence="5" key="2">
    <citation type="journal article" date="2019" name="Int. J. Syst. Evol. Microbiol.">
        <title>The Global Catalogue of Microorganisms (GCM) 10K type strain sequencing project: providing services to taxonomists for standard genome sequencing and annotation.</title>
        <authorList>
            <consortium name="The Broad Institute Genomics Platform"/>
            <consortium name="The Broad Institute Genome Sequencing Center for Infectious Disease"/>
            <person name="Wu L."/>
            <person name="Ma J."/>
        </authorList>
    </citation>
    <scope>NUCLEOTIDE SEQUENCE [LARGE SCALE GENOMIC DNA]</scope>
    <source>
        <strain evidence="5">NBRC 107715</strain>
    </source>
</reference>
<keyword evidence="5" id="KW-1185">Reference proteome</keyword>
<dbReference type="EMBL" id="BSPK01000067">
    <property type="protein sequence ID" value="GLS65284.1"/>
    <property type="molecule type" value="Genomic_DNA"/>
</dbReference>
<gene>
    <name evidence="3" type="ORF">GCM10007888_36660</name>
    <name evidence="2" type="ORF">MOX02_18960</name>
</gene>